<organism evidence="1 2">
    <name type="scientific">Burkholderia theae</name>
    <dbReference type="NCBI Taxonomy" id="3143496"/>
    <lineage>
        <taxon>Bacteria</taxon>
        <taxon>Pseudomonadati</taxon>
        <taxon>Pseudomonadota</taxon>
        <taxon>Betaproteobacteria</taxon>
        <taxon>Burkholderiales</taxon>
        <taxon>Burkholderiaceae</taxon>
        <taxon>Burkholderia</taxon>
    </lineage>
</organism>
<dbReference type="Proteomes" id="UP001466933">
    <property type="component" value="Unassembled WGS sequence"/>
</dbReference>
<dbReference type="RefSeq" id="WP_343493093.1">
    <property type="nucleotide sequence ID" value="NZ_JBCPYA010000008.1"/>
</dbReference>
<keyword evidence="2" id="KW-1185">Reference proteome</keyword>
<evidence type="ECO:0000313" key="2">
    <source>
        <dbReference type="Proteomes" id="UP001466933"/>
    </source>
</evidence>
<accession>A0ABU9WJB3</accession>
<dbReference type="EMBL" id="JBCPYA010000008">
    <property type="protein sequence ID" value="MEN2472160.1"/>
    <property type="molecule type" value="Genomic_DNA"/>
</dbReference>
<reference evidence="1 2" key="1">
    <citation type="submission" date="2024-05" db="EMBL/GenBank/DDBJ databases">
        <title>Burkholderia sp. Nov. a novel bacteria isolated from rhizosphere soil of Camellia sinensis.</title>
        <authorList>
            <person name="Dong Y."/>
        </authorList>
    </citation>
    <scope>NUCLEOTIDE SEQUENCE [LARGE SCALE GENOMIC DNA]</scope>
    <source>
        <strain evidence="1 2">GS2Y</strain>
    </source>
</reference>
<evidence type="ECO:0000313" key="1">
    <source>
        <dbReference type="EMBL" id="MEN2472160.1"/>
    </source>
</evidence>
<comment type="caution">
    <text evidence="1">The sequence shown here is derived from an EMBL/GenBank/DDBJ whole genome shotgun (WGS) entry which is preliminary data.</text>
</comment>
<proteinExistence type="predicted"/>
<protein>
    <submittedName>
        <fullName evidence="1">Uncharacterized protein</fullName>
    </submittedName>
</protein>
<gene>
    <name evidence="1" type="ORF">VOI36_19840</name>
</gene>
<sequence>MHRDDRHAGICEEQCLDAGHMLARSLQHVATAADYTIGDLMTGGPYSKVRYMPGNRSIFTDTAIFNTYAALAMYRLIPAFDVSGGRS</sequence>
<name>A0ABU9WJB3_9BURK</name>